<evidence type="ECO:0000313" key="2">
    <source>
        <dbReference type="EMBL" id="CAE0726506.1"/>
    </source>
</evidence>
<feature type="compositionally biased region" description="Polar residues" evidence="1">
    <location>
        <begin position="126"/>
        <end position="139"/>
    </location>
</feature>
<reference evidence="2" key="1">
    <citation type="submission" date="2021-01" db="EMBL/GenBank/DDBJ databases">
        <authorList>
            <person name="Corre E."/>
            <person name="Pelletier E."/>
            <person name="Niang G."/>
            <person name="Scheremetjew M."/>
            <person name="Finn R."/>
            <person name="Kale V."/>
            <person name="Holt S."/>
            <person name="Cochrane G."/>
            <person name="Meng A."/>
            <person name="Brown T."/>
            <person name="Cohen L."/>
        </authorList>
    </citation>
    <scope>NUCLEOTIDE SEQUENCE</scope>
    <source>
        <strain evidence="2">10249 10 AB</strain>
    </source>
</reference>
<name>A0A7S4EP77_9STRA</name>
<evidence type="ECO:0000256" key="1">
    <source>
        <dbReference type="SAM" id="MobiDB-lite"/>
    </source>
</evidence>
<feature type="region of interest" description="Disordered" evidence="1">
    <location>
        <begin position="122"/>
        <end position="159"/>
    </location>
</feature>
<sequence length="159" mass="17797">MTRVVSQAFDKMLGYAGGQHDDGYSSEESENIMLDLQEALMTTFGCTVPHGVKTVKTKDDDDDDDDDKTVETTNTGKSSNNISTIRHVQTGSNMSGSILSGLSSRLSFETTEELADFFKEKKISTGKYQSSPQKQNTNYKVPDNYDTRPPKIQRQRRRP</sequence>
<dbReference type="AlphaFoldDB" id="A0A7S4EP77"/>
<gene>
    <name evidence="2" type="ORF">PAUS00366_LOCUS19263</name>
</gene>
<dbReference type="EMBL" id="HBIX01028543">
    <property type="protein sequence ID" value="CAE0726506.1"/>
    <property type="molecule type" value="Transcribed_RNA"/>
</dbReference>
<feature type="region of interest" description="Disordered" evidence="1">
    <location>
        <begin position="53"/>
        <end position="97"/>
    </location>
</feature>
<proteinExistence type="predicted"/>
<feature type="compositionally biased region" description="Polar residues" evidence="1">
    <location>
        <begin position="71"/>
        <end position="90"/>
    </location>
</feature>
<protein>
    <submittedName>
        <fullName evidence="2">Uncharacterized protein</fullName>
    </submittedName>
</protein>
<accession>A0A7S4EP77</accession>
<organism evidence="2">
    <name type="scientific">Pseudo-nitzschia australis</name>
    <dbReference type="NCBI Taxonomy" id="44445"/>
    <lineage>
        <taxon>Eukaryota</taxon>
        <taxon>Sar</taxon>
        <taxon>Stramenopiles</taxon>
        <taxon>Ochrophyta</taxon>
        <taxon>Bacillariophyta</taxon>
        <taxon>Bacillariophyceae</taxon>
        <taxon>Bacillariophycidae</taxon>
        <taxon>Bacillariales</taxon>
        <taxon>Bacillariaceae</taxon>
        <taxon>Pseudo-nitzschia</taxon>
    </lineage>
</organism>